<keyword evidence="2" id="KW-1185">Reference proteome</keyword>
<gene>
    <name evidence="1" type="ORF">CEUSTIGMA_g13381.t1</name>
</gene>
<name>A0A250XSD7_9CHLO</name>
<organism evidence="1 2">
    <name type="scientific">Chlamydomonas eustigma</name>
    <dbReference type="NCBI Taxonomy" id="1157962"/>
    <lineage>
        <taxon>Eukaryota</taxon>
        <taxon>Viridiplantae</taxon>
        <taxon>Chlorophyta</taxon>
        <taxon>core chlorophytes</taxon>
        <taxon>Chlorophyceae</taxon>
        <taxon>CS clade</taxon>
        <taxon>Chlamydomonadales</taxon>
        <taxon>Chlamydomonadaceae</taxon>
        <taxon>Chlamydomonas</taxon>
    </lineage>
</organism>
<dbReference type="EMBL" id="BEGY01000209">
    <property type="protein sequence ID" value="GAX85965.1"/>
    <property type="molecule type" value="Genomic_DNA"/>
</dbReference>
<dbReference type="AlphaFoldDB" id="A0A250XSD7"/>
<evidence type="ECO:0008006" key="3">
    <source>
        <dbReference type="Google" id="ProtNLM"/>
    </source>
</evidence>
<evidence type="ECO:0000313" key="1">
    <source>
        <dbReference type="EMBL" id="GAX85965.1"/>
    </source>
</evidence>
<dbReference type="SUPFAM" id="SSF48452">
    <property type="entry name" value="TPR-like"/>
    <property type="match status" value="1"/>
</dbReference>
<dbReference type="OrthoDB" id="549701at2759"/>
<evidence type="ECO:0000313" key="2">
    <source>
        <dbReference type="Proteomes" id="UP000232323"/>
    </source>
</evidence>
<dbReference type="Proteomes" id="UP000232323">
    <property type="component" value="Unassembled WGS sequence"/>
</dbReference>
<accession>A0A250XSD7</accession>
<dbReference type="Gene3D" id="1.25.40.10">
    <property type="entry name" value="Tetratricopeptide repeat domain"/>
    <property type="match status" value="2"/>
</dbReference>
<proteinExistence type="predicted"/>
<sequence>MQIAAQLGVISKEEIQQHVPHPPSSWHQECQKVTSGMRDISLGRCKVTTLESTGHQQALSANYGVSLSVLVDLAKRVTPGSSIADVITTIIKPETTVNQNSRFLDVLPGKLTGSAKHYIIFSPNNSIHSLVNALQLHFNLSRKDTTSSSYYSNSTSSTKQVNSECCLWMDMISGNQHRPVRHQDLKQMAAVIQGADQVLLALDQHAYVLSQAVTFYELMQSFHCHDNLRQKWKLTVLPLSWVWSDMRHAFCTMSLEKSEVGPRFDKDQISALIQEQIEAGVDGTPAALQIKAALLSSTKADIARMERQAHHNLWMKRVEASSHYAMLLYLSGNYSEAEEVLLTSKAVSEKAKLVPETTFTAGDNDCESVHLMFLAMIYREKMQLQEEYRVLAELSLHFETSSSALRLRAAAMLVEVMVKMRLFTKAELMSRKLLSRNMDMYGRQAAEVAQSMLLLASISVVQSLYDEASADWVERALSLMKELKGLEDLLTANCYQILSRCREERDSERSAVLLDQALRIRVSELGEDHPETLSLCIRQAKQFMAKEDFSRAVTILTKAYDVSSGIYGMDSVYSLQALGLLADVHHSLGNSLEAVAAEKNLLSLGKAVLRRTRIDNFQSLHCINAYFAERGHLLQEAASYLAKSYVTFKEKLGSDAELTLVACEKNMETLIRRGKAQGQLALERGQLHDLLEELELAEQLYRQAWSFAKLVHPEGSHKVMAQGLSDALFGLGKSQEAMTVLKSAGLVKKDMSENMPTSYLRWLNKRVAKYIDKAGGTDSATAAATAAAATSSARRCK</sequence>
<reference evidence="1 2" key="1">
    <citation type="submission" date="2017-08" db="EMBL/GenBank/DDBJ databases">
        <title>Acidophilic green algal genome provides insights into adaptation to an acidic environment.</title>
        <authorList>
            <person name="Hirooka S."/>
            <person name="Hirose Y."/>
            <person name="Kanesaki Y."/>
            <person name="Higuchi S."/>
            <person name="Fujiwara T."/>
            <person name="Onuma R."/>
            <person name="Era A."/>
            <person name="Ohbayashi R."/>
            <person name="Uzuka A."/>
            <person name="Nozaki H."/>
            <person name="Yoshikawa H."/>
            <person name="Miyagishima S.Y."/>
        </authorList>
    </citation>
    <scope>NUCLEOTIDE SEQUENCE [LARGE SCALE GENOMIC DNA]</scope>
    <source>
        <strain evidence="1 2">NIES-2499</strain>
    </source>
</reference>
<protein>
    <recommendedName>
        <fullName evidence="3">MalT-like TPR region domain-containing protein</fullName>
    </recommendedName>
</protein>
<dbReference type="InterPro" id="IPR011990">
    <property type="entry name" value="TPR-like_helical_dom_sf"/>
</dbReference>
<comment type="caution">
    <text evidence="1">The sequence shown here is derived from an EMBL/GenBank/DDBJ whole genome shotgun (WGS) entry which is preliminary data.</text>
</comment>